<dbReference type="PANTHER" id="PTHR14074">
    <property type="entry name" value="HELICASE WITH DEATH DOMAIN-RELATED"/>
    <property type="match status" value="1"/>
</dbReference>
<dbReference type="OrthoDB" id="1469196at2759"/>
<dbReference type="SUPFAM" id="SSF52540">
    <property type="entry name" value="P-loop containing nucleoside triphosphate hydrolases"/>
    <property type="match status" value="2"/>
</dbReference>
<proteinExistence type="predicted"/>
<dbReference type="STRING" id="1157962.A0A250XMZ8"/>
<dbReference type="GO" id="GO:0016787">
    <property type="term" value="F:hydrolase activity"/>
    <property type="evidence" value="ECO:0007669"/>
    <property type="project" value="InterPro"/>
</dbReference>
<dbReference type="Gene3D" id="3.40.50.300">
    <property type="entry name" value="P-loop containing nucleotide triphosphate hydrolases"/>
    <property type="match status" value="3"/>
</dbReference>
<evidence type="ECO:0008006" key="6">
    <source>
        <dbReference type="Google" id="ProtNLM"/>
    </source>
</evidence>
<reference evidence="4 5" key="1">
    <citation type="submission" date="2017-08" db="EMBL/GenBank/DDBJ databases">
        <title>Acidophilic green algal genome provides insights into adaptation to an acidic environment.</title>
        <authorList>
            <person name="Hirooka S."/>
            <person name="Hirose Y."/>
            <person name="Kanesaki Y."/>
            <person name="Higuchi S."/>
            <person name="Fujiwara T."/>
            <person name="Onuma R."/>
            <person name="Era A."/>
            <person name="Ohbayashi R."/>
            <person name="Uzuka A."/>
            <person name="Nozaki H."/>
            <person name="Yoshikawa H."/>
            <person name="Miyagishima S.Y."/>
        </authorList>
    </citation>
    <scope>NUCLEOTIDE SEQUENCE [LARGE SCALE GENOMIC DNA]</scope>
    <source>
        <strain evidence="4 5">NIES-2499</strain>
    </source>
</reference>
<gene>
    <name evidence="4" type="ORF">CEUSTIGMA_g11818.t1</name>
</gene>
<comment type="caution">
    <text evidence="4">The sequence shown here is derived from an EMBL/GenBank/DDBJ whole genome shotgun (WGS) entry which is preliminary data.</text>
</comment>
<dbReference type="InterPro" id="IPR027417">
    <property type="entry name" value="P-loop_NTPase"/>
</dbReference>
<keyword evidence="5" id="KW-1185">Reference proteome</keyword>
<evidence type="ECO:0000259" key="2">
    <source>
        <dbReference type="PROSITE" id="PS51192"/>
    </source>
</evidence>
<feature type="domain" description="Helicase C-terminal" evidence="3">
    <location>
        <begin position="962"/>
        <end position="1110"/>
    </location>
</feature>
<dbReference type="Proteomes" id="UP000232323">
    <property type="component" value="Unassembled WGS sequence"/>
</dbReference>
<protein>
    <recommendedName>
        <fullName evidence="6">RNA helicase</fullName>
    </recommendedName>
</protein>
<dbReference type="PROSITE" id="PS51192">
    <property type="entry name" value="HELICASE_ATP_BIND_1"/>
    <property type="match status" value="1"/>
</dbReference>
<dbReference type="PROSITE" id="PS51194">
    <property type="entry name" value="HELICASE_CTER"/>
    <property type="match status" value="1"/>
</dbReference>
<feature type="domain" description="Helicase ATP-binding" evidence="2">
    <location>
        <begin position="262"/>
        <end position="487"/>
    </location>
</feature>
<dbReference type="GO" id="GO:0003677">
    <property type="term" value="F:DNA binding"/>
    <property type="evidence" value="ECO:0007669"/>
    <property type="project" value="InterPro"/>
</dbReference>
<accession>A0A250XMZ8</accession>
<dbReference type="Pfam" id="PF00271">
    <property type="entry name" value="Helicase_C"/>
    <property type="match status" value="1"/>
</dbReference>
<dbReference type="EMBL" id="BEGY01000124">
    <property type="protein sequence ID" value="GAX84396.1"/>
    <property type="molecule type" value="Genomic_DNA"/>
</dbReference>
<evidence type="ECO:0000313" key="4">
    <source>
        <dbReference type="EMBL" id="GAX84396.1"/>
    </source>
</evidence>
<feature type="compositionally biased region" description="Acidic residues" evidence="1">
    <location>
        <begin position="687"/>
        <end position="696"/>
    </location>
</feature>
<dbReference type="GO" id="GO:0005524">
    <property type="term" value="F:ATP binding"/>
    <property type="evidence" value="ECO:0007669"/>
    <property type="project" value="InterPro"/>
</dbReference>
<dbReference type="AlphaFoldDB" id="A0A250XMZ8"/>
<feature type="region of interest" description="Disordered" evidence="1">
    <location>
        <begin position="687"/>
        <end position="706"/>
    </location>
</feature>
<dbReference type="PANTHER" id="PTHR14074:SF16">
    <property type="entry name" value="ANTIVIRAL INNATE IMMUNE RESPONSE RECEPTOR RIG-I"/>
    <property type="match status" value="1"/>
</dbReference>
<dbReference type="GO" id="GO:0005737">
    <property type="term" value="C:cytoplasm"/>
    <property type="evidence" value="ECO:0007669"/>
    <property type="project" value="TreeGrafter"/>
</dbReference>
<dbReference type="SMART" id="SM00490">
    <property type="entry name" value="HELICc"/>
    <property type="match status" value="1"/>
</dbReference>
<evidence type="ECO:0000256" key="1">
    <source>
        <dbReference type="SAM" id="MobiDB-lite"/>
    </source>
</evidence>
<dbReference type="SMART" id="SM00487">
    <property type="entry name" value="DEXDc"/>
    <property type="match status" value="1"/>
</dbReference>
<evidence type="ECO:0000313" key="5">
    <source>
        <dbReference type="Proteomes" id="UP000232323"/>
    </source>
</evidence>
<sequence>MSQKRCRTFFNLGASNDMTDAIEAIAETLRNLAGCALFSESVFSTADATSTIKLLMETVRDSPNVCSSTQLIPLMGAALVKAWCYNRAHLNINAVPPPGLLLVAQSAAIKDVSKDIWVDDDLTAVYKEPLSKRKAHAPESSASIGKDSKTNKNPLAGVPNCDIASLLLKQLQEPPIQLKLFQKFVEEFGSQGIWELLQAVNKQIKEKSPDSLTVDGKPRTAGGVFIKLAAKRRSEIKMNRGKSSADVPQFTLRAYQVEAVEKILCSKGGNWVVAAPTNAGKTAIFIEITKHLLRKNPAAKTLILVPTISLAGQQCAAYEKAGFGKVPVKSRTSSRMDKSSKAADESFFSGVQTADRKTLVSAALRNQPTNETPLASQEFSMHRVDWFCSDRQLHPDHWREELQRLSVLVMESGSMRNLLVCGAARLEDLDLVVLDECHHTTKEHAYAKVMSYYDSSASKPQILGFSASPAGGSTVAKVHANLEDLLLRLNANLHVVPEEQVQEVAPSPLEQVCVVESRDEDRTMWMTLRERMVVTALNIGASLNRLSKIATTHPSSKMELWHNTELLNKAVSDLNNVSAFQDVCSWANETRELAAAWQLPRLGVCVVLVEVLRRGSDILIDTGREAALQFVCRELLNLAVYMKVLVTRLSNLKAIVGSSQTASENSVDSMSSWMARLMRNCGFEDDIELPEDEEPNTGEGVPHSPDAVKASLLDQLPDLKDRVVNGPSPTAIAISAASLRNKVLSKIPAPEDIDIDPVELFRDVLKGLRILGDGTSPLSDTLQAAGMDLVASTVGAIVPGYLRPAPACHPKIWELVQYIRRYSDQEAFHGIIFSRTRQGAYYLADVLRAASAPVVLPSRGTASDPAIGNLSSPTRASRANLTSVLSYKNGDSYPKSQSDDMNDSLVPNSQHVYVSSEMQPMSVDDVDKQDPYSAHHGVVLASCSSSHVLECTVPEPGPASAGDEPLLGFVQSVHVFVGHGESSTKRDGWLNRGGGDGSLENSSELVSKGMSANKQQSVLEQFKAPGRRLLIATTAAEEGLDVPCCEFVVRFSPAASGIQRVQARGRGRKLGSVYFCLVQKGGEAKDEKLHNKSEREEVAMKIAMAERTVGGVAC</sequence>
<dbReference type="InterPro" id="IPR001650">
    <property type="entry name" value="Helicase_C-like"/>
</dbReference>
<name>A0A250XMZ8_9CHLO</name>
<feature type="region of interest" description="Disordered" evidence="1">
    <location>
        <begin position="984"/>
        <end position="1010"/>
    </location>
</feature>
<organism evidence="4 5">
    <name type="scientific">Chlamydomonas eustigma</name>
    <dbReference type="NCBI Taxonomy" id="1157962"/>
    <lineage>
        <taxon>Eukaryota</taxon>
        <taxon>Viridiplantae</taxon>
        <taxon>Chlorophyta</taxon>
        <taxon>core chlorophytes</taxon>
        <taxon>Chlorophyceae</taxon>
        <taxon>CS clade</taxon>
        <taxon>Chlamydomonadales</taxon>
        <taxon>Chlamydomonadaceae</taxon>
        <taxon>Chlamydomonas</taxon>
    </lineage>
</organism>
<dbReference type="Pfam" id="PF04851">
    <property type="entry name" value="ResIII"/>
    <property type="match status" value="1"/>
</dbReference>
<dbReference type="InterPro" id="IPR038092">
    <property type="entry name" value="PHAX_RNA-binding_sf"/>
</dbReference>
<dbReference type="InterPro" id="IPR051363">
    <property type="entry name" value="RLR_Helicase"/>
</dbReference>
<dbReference type="Gene3D" id="1.10.10.1440">
    <property type="entry name" value="PHAX RNA-binding domain"/>
    <property type="match status" value="1"/>
</dbReference>
<evidence type="ECO:0000259" key="3">
    <source>
        <dbReference type="PROSITE" id="PS51194"/>
    </source>
</evidence>
<dbReference type="InterPro" id="IPR014001">
    <property type="entry name" value="Helicase_ATP-bd"/>
</dbReference>
<feature type="compositionally biased region" description="Polar residues" evidence="1">
    <location>
        <begin position="999"/>
        <end position="1010"/>
    </location>
</feature>
<dbReference type="InterPro" id="IPR006935">
    <property type="entry name" value="Helicase/UvrB_N"/>
</dbReference>